<dbReference type="AlphaFoldDB" id="E5B3U7"/>
<organism evidence="1">
    <name type="scientific">Erwinia amylovora ATCC BAA-2158</name>
    <dbReference type="NCBI Taxonomy" id="889211"/>
    <lineage>
        <taxon>Bacteria</taxon>
        <taxon>Pseudomonadati</taxon>
        <taxon>Pseudomonadota</taxon>
        <taxon>Gammaproteobacteria</taxon>
        <taxon>Enterobacterales</taxon>
        <taxon>Erwiniaceae</taxon>
        <taxon>Erwinia</taxon>
    </lineage>
</organism>
<protein>
    <submittedName>
        <fullName evidence="1">Uncharacterized protein</fullName>
    </submittedName>
</protein>
<name>E5B3U7_ERWAM</name>
<reference evidence="1" key="1">
    <citation type="journal article" date="2011" name="J. Bacteriol.">
        <title>Genome Sequence of an Erwinia amylovora Strain with Pathogenicity Restricted to Rubus Plants.</title>
        <authorList>
            <person name="Powney R."/>
            <person name="Smits T.H."/>
            <person name="Sawbridge T."/>
            <person name="Frey B."/>
            <person name="Blom J."/>
            <person name="Frey J.E."/>
            <person name="Plummer K.M."/>
            <person name="Beer S.V."/>
            <person name="Luck J."/>
            <person name="Duffy B."/>
            <person name="Rodoni B."/>
        </authorList>
    </citation>
    <scope>NUCLEOTIDE SEQUENCE</scope>
    <source>
        <strain evidence="1">ATCC BAA-2158</strain>
    </source>
</reference>
<sequence>MEARCPGKGKRAVEKMITLYCQQIGHSPALSSLILQFVLV</sequence>
<dbReference type="EMBL" id="FR719190">
    <property type="protein sequence ID" value="CBX80150.1"/>
    <property type="molecule type" value="Genomic_DNA"/>
</dbReference>
<evidence type="ECO:0000313" key="1">
    <source>
        <dbReference type="EMBL" id="CBX80150.1"/>
    </source>
</evidence>
<proteinExistence type="predicted"/>
<accession>E5B3U7</accession>
<gene>
    <name evidence="1" type="ORF">EAIL5_1330</name>
</gene>